<accession>A0A1V9FE02</accession>
<dbReference type="Pfam" id="PF17555">
    <property type="entry name" value="TssN"/>
    <property type="match status" value="1"/>
</dbReference>
<dbReference type="AlphaFoldDB" id="A0A1V9FE02"/>
<feature type="transmembrane region" description="Helical" evidence="1">
    <location>
        <begin position="12"/>
        <end position="31"/>
    </location>
</feature>
<keyword evidence="1" id="KW-0472">Membrane</keyword>
<gene>
    <name evidence="2" type="ORF">A4R26_05000</name>
</gene>
<evidence type="ECO:0000313" key="3">
    <source>
        <dbReference type="Proteomes" id="UP000192276"/>
    </source>
</evidence>
<dbReference type="OrthoDB" id="1024052at2"/>
<sequence length="289" mass="34153">MLSPELNRLLLYLGIGLISFSALISVFARKIRNSFKPFSKKAIWYLLISVAVFALTGLFIAAGFFASYNRYFIFFQVLFLLYGSLHVYMMERKMPWGKDKQSFLPDFIFTIVILLAGSICYMLTYRWQNREGLEIPMMFSALFFIIPLFVWHTFLTALAIPPKVFNQWYYPVHEPMEDPEESKLKNMLLISFEFQKNGNDSFFTNFRAKAPVDMELGELFYYFINDYNERHPQGQIMFSNGTGKPHGWMFYKKPKWYTILTTYMDADKTIYLNRIRENDVIVCSRIVEN</sequence>
<evidence type="ECO:0000313" key="2">
    <source>
        <dbReference type="EMBL" id="OQP56521.1"/>
    </source>
</evidence>
<feature type="transmembrane region" description="Helical" evidence="1">
    <location>
        <begin position="137"/>
        <end position="160"/>
    </location>
</feature>
<dbReference type="STRING" id="550983.A4R26_05000"/>
<feature type="transmembrane region" description="Helical" evidence="1">
    <location>
        <begin position="71"/>
        <end position="91"/>
    </location>
</feature>
<evidence type="ECO:0000256" key="1">
    <source>
        <dbReference type="SAM" id="Phobius"/>
    </source>
</evidence>
<comment type="caution">
    <text evidence="2">The sequence shown here is derived from an EMBL/GenBank/DDBJ whole genome shotgun (WGS) entry which is preliminary data.</text>
</comment>
<protein>
    <recommendedName>
        <fullName evidence="4">TssN family type VI secretion system protein</fullName>
    </recommendedName>
</protein>
<feature type="transmembrane region" description="Helical" evidence="1">
    <location>
        <begin position="103"/>
        <end position="125"/>
    </location>
</feature>
<dbReference type="Proteomes" id="UP000192276">
    <property type="component" value="Unassembled WGS sequence"/>
</dbReference>
<dbReference type="RefSeq" id="WP_081168704.1">
    <property type="nucleotide sequence ID" value="NZ_LWBP01000199.1"/>
</dbReference>
<organism evidence="2 3">
    <name type="scientific">Niastella populi</name>
    <dbReference type="NCBI Taxonomy" id="550983"/>
    <lineage>
        <taxon>Bacteria</taxon>
        <taxon>Pseudomonadati</taxon>
        <taxon>Bacteroidota</taxon>
        <taxon>Chitinophagia</taxon>
        <taxon>Chitinophagales</taxon>
        <taxon>Chitinophagaceae</taxon>
        <taxon>Niastella</taxon>
    </lineage>
</organism>
<reference evidence="3" key="1">
    <citation type="submission" date="2016-04" db="EMBL/GenBank/DDBJ databases">
        <authorList>
            <person name="Chen L."/>
            <person name="Zhuang W."/>
            <person name="Wang G."/>
        </authorList>
    </citation>
    <scope>NUCLEOTIDE SEQUENCE [LARGE SCALE GENOMIC DNA]</scope>
    <source>
        <strain evidence="3">208</strain>
    </source>
</reference>
<evidence type="ECO:0008006" key="4">
    <source>
        <dbReference type="Google" id="ProtNLM"/>
    </source>
</evidence>
<keyword evidence="3" id="KW-1185">Reference proteome</keyword>
<dbReference type="EMBL" id="LWBP01000199">
    <property type="protein sequence ID" value="OQP56521.1"/>
    <property type="molecule type" value="Genomic_DNA"/>
</dbReference>
<keyword evidence="1" id="KW-1133">Transmembrane helix</keyword>
<dbReference type="InterPro" id="IPR035177">
    <property type="entry name" value="TssN"/>
</dbReference>
<keyword evidence="1" id="KW-0812">Transmembrane</keyword>
<feature type="transmembrane region" description="Helical" evidence="1">
    <location>
        <begin position="43"/>
        <end position="65"/>
    </location>
</feature>
<proteinExistence type="predicted"/>
<name>A0A1V9FE02_9BACT</name>